<dbReference type="RefSeq" id="WP_306837372.1">
    <property type="nucleotide sequence ID" value="NZ_JAUSRF010000012.1"/>
</dbReference>
<protein>
    <submittedName>
        <fullName evidence="1">Uncharacterized protein</fullName>
    </submittedName>
</protein>
<sequence length="140" mass="15202">MFGMIAHGAILLRQYKKCAHIFTDGSAAIAADQGEELTHYGIFNLAKKRLSKTSNKRNFSGLLGSEGGARMSRDLTITEAISDPMIVQLLEADNVPMAAFVQLLQSAARIQKAEIERARLDIVIADVQNVQRNADVMGAA</sequence>
<dbReference type="Proteomes" id="UP001241472">
    <property type="component" value="Unassembled WGS sequence"/>
</dbReference>
<keyword evidence="2" id="KW-1185">Reference proteome</keyword>
<dbReference type="EMBL" id="JAUSRF010000012">
    <property type="protein sequence ID" value="MDP9838987.1"/>
    <property type="molecule type" value="Genomic_DNA"/>
</dbReference>
<evidence type="ECO:0000313" key="1">
    <source>
        <dbReference type="EMBL" id="MDP9838987.1"/>
    </source>
</evidence>
<evidence type="ECO:0000313" key="2">
    <source>
        <dbReference type="Proteomes" id="UP001241472"/>
    </source>
</evidence>
<comment type="caution">
    <text evidence="1">The sequence shown here is derived from an EMBL/GenBank/DDBJ whole genome shotgun (WGS) entry which is preliminary data.</text>
</comment>
<reference evidence="1 2" key="1">
    <citation type="submission" date="2023-07" db="EMBL/GenBank/DDBJ databases">
        <title>Sorghum-associated microbial communities from plants grown in Nebraska, USA.</title>
        <authorList>
            <person name="Schachtman D."/>
        </authorList>
    </citation>
    <scope>NUCLEOTIDE SEQUENCE [LARGE SCALE GENOMIC DNA]</scope>
    <source>
        <strain evidence="1 2">DS1307</strain>
    </source>
</reference>
<gene>
    <name evidence="1" type="ORF">J2T09_003759</name>
</gene>
<name>A0ABT9PX53_9HYPH</name>
<accession>A0ABT9PX53</accession>
<proteinExistence type="predicted"/>
<organism evidence="1 2">
    <name type="scientific">Neorhizobium huautlense</name>
    <dbReference type="NCBI Taxonomy" id="67774"/>
    <lineage>
        <taxon>Bacteria</taxon>
        <taxon>Pseudomonadati</taxon>
        <taxon>Pseudomonadota</taxon>
        <taxon>Alphaproteobacteria</taxon>
        <taxon>Hyphomicrobiales</taxon>
        <taxon>Rhizobiaceae</taxon>
        <taxon>Rhizobium/Agrobacterium group</taxon>
        <taxon>Neorhizobium</taxon>
    </lineage>
</organism>